<keyword evidence="9" id="KW-1185">Reference proteome</keyword>
<evidence type="ECO:0000313" key="8">
    <source>
        <dbReference type="EMBL" id="KXJ95514.1"/>
    </source>
</evidence>
<dbReference type="InParanoid" id="A0A136JEE5"/>
<evidence type="ECO:0000256" key="5">
    <source>
        <dbReference type="ARBA" id="ARBA00023242"/>
    </source>
</evidence>
<dbReference type="Proteomes" id="UP000070501">
    <property type="component" value="Unassembled WGS sequence"/>
</dbReference>
<dbReference type="STRING" id="196109.A0A136JEE5"/>
<organism evidence="8 9">
    <name type="scientific">Microdochium bolleyi</name>
    <dbReference type="NCBI Taxonomy" id="196109"/>
    <lineage>
        <taxon>Eukaryota</taxon>
        <taxon>Fungi</taxon>
        <taxon>Dikarya</taxon>
        <taxon>Ascomycota</taxon>
        <taxon>Pezizomycotina</taxon>
        <taxon>Sordariomycetes</taxon>
        <taxon>Xylariomycetidae</taxon>
        <taxon>Xylariales</taxon>
        <taxon>Microdochiaceae</taxon>
        <taxon>Microdochium</taxon>
    </lineage>
</organism>
<comment type="subcellular location">
    <subcellularLocation>
        <location evidence="1">Nucleus</location>
    </subcellularLocation>
</comment>
<feature type="compositionally biased region" description="Acidic residues" evidence="6">
    <location>
        <begin position="428"/>
        <end position="454"/>
    </location>
</feature>
<proteinExistence type="inferred from homology"/>
<feature type="compositionally biased region" description="Low complexity" evidence="6">
    <location>
        <begin position="45"/>
        <end position="54"/>
    </location>
</feature>
<gene>
    <name evidence="8" type="ORF">Micbo1qcDRAFT_157488</name>
</gene>
<dbReference type="GO" id="GO:0005669">
    <property type="term" value="C:transcription factor TFIID complex"/>
    <property type="evidence" value="ECO:0007669"/>
    <property type="project" value="InterPro"/>
</dbReference>
<keyword evidence="5" id="KW-0539">Nucleus</keyword>
<dbReference type="SMART" id="SM01370">
    <property type="entry name" value="TAFII55_N"/>
    <property type="match status" value="1"/>
</dbReference>
<evidence type="ECO:0000256" key="4">
    <source>
        <dbReference type="ARBA" id="ARBA00023163"/>
    </source>
</evidence>
<feature type="compositionally biased region" description="Basic and acidic residues" evidence="6">
    <location>
        <begin position="455"/>
        <end position="469"/>
    </location>
</feature>
<feature type="domain" description="TAFII55 protein conserved region" evidence="7">
    <location>
        <begin position="160"/>
        <end position="322"/>
    </location>
</feature>
<dbReference type="Pfam" id="PF04658">
    <property type="entry name" value="TAFII55_N"/>
    <property type="match status" value="1"/>
</dbReference>
<evidence type="ECO:0000256" key="6">
    <source>
        <dbReference type="SAM" id="MobiDB-lite"/>
    </source>
</evidence>
<comment type="similarity">
    <text evidence="2">Belongs to the TAF7 family.</text>
</comment>
<dbReference type="InterPro" id="IPR037817">
    <property type="entry name" value="TAF7"/>
</dbReference>
<feature type="compositionally biased region" description="Polar residues" evidence="6">
    <location>
        <begin position="18"/>
        <end position="31"/>
    </location>
</feature>
<feature type="region of interest" description="Disordered" evidence="6">
    <location>
        <begin position="1"/>
        <end position="158"/>
    </location>
</feature>
<dbReference type="GO" id="GO:0016251">
    <property type="term" value="F:RNA polymerase II general transcription initiation factor activity"/>
    <property type="evidence" value="ECO:0007669"/>
    <property type="project" value="TreeGrafter"/>
</dbReference>
<sequence>MPPPPTTSETPRPILKLNTASRQASFSSDAPTPSGEKKTIKIKIAASQPATPAATPGPPPPVKSKAGRSMKPTAKILEAKKRAYDDSDDEDRPMAASRSDGARPNKMIKIRNSAIRTPATPHSSTPISSIKFKPRGEPVDHTPGDAYDSEASDKETDPVREQTFILRVLPGLPAEYLRKALAEGLIGVAKAQGGADFGIQFVDAKEKRALVTIDGRHYAAVLVDLPTITEAMKTWDRKNMMKNSDISQMLMCFAEVRNEQEARAVPLPPMAGKSEPKWPHGITPPMHDAQNRRFRKAISEKQWQSTATQVKKLMEDDKAAEETHIEWIDENEDAEYDDDEDAEGEDAGEVDGYFPPQDSVQGDDMELDAPGDEEDDDDDDLLAEMEAAMAEHDDAEMSEAVEGATPTAALEAPTPLAAHTPAAGPDEPVSEEDEDEEEISDEDEDDDDDEEDDEKVSRDRERREKMVDLKNYEEQLKKAESDILAQANPIFKNRLKTRIEALKKEIQVKKAALNIHEEEE</sequence>
<evidence type="ECO:0000256" key="2">
    <source>
        <dbReference type="ARBA" id="ARBA00009368"/>
    </source>
</evidence>
<evidence type="ECO:0000256" key="3">
    <source>
        <dbReference type="ARBA" id="ARBA00023015"/>
    </source>
</evidence>
<dbReference type="OrthoDB" id="153872at2759"/>
<keyword evidence="3" id="KW-0805">Transcription regulation</keyword>
<dbReference type="PANTHER" id="PTHR12228:SF0">
    <property type="entry name" value="TATA-BOX BINDING PROTEIN ASSOCIATED FACTOR 7"/>
    <property type="match status" value="1"/>
</dbReference>
<feature type="compositionally biased region" description="Low complexity" evidence="6">
    <location>
        <begin position="400"/>
        <end position="427"/>
    </location>
</feature>
<dbReference type="InterPro" id="IPR006751">
    <property type="entry name" value="TAFII55_prot_cons_reg"/>
</dbReference>
<accession>A0A136JEE5</accession>
<keyword evidence="4" id="KW-0804">Transcription</keyword>
<feature type="compositionally biased region" description="Basic and acidic residues" evidence="6">
    <location>
        <begin position="134"/>
        <end position="143"/>
    </location>
</feature>
<reference evidence="9" key="1">
    <citation type="submission" date="2016-02" db="EMBL/GenBank/DDBJ databases">
        <title>Draft genome sequence of Microdochium bolleyi, a fungal endophyte of beachgrass.</title>
        <authorList>
            <consortium name="DOE Joint Genome Institute"/>
            <person name="David A.S."/>
            <person name="May G."/>
            <person name="Haridas S."/>
            <person name="Lim J."/>
            <person name="Wang M."/>
            <person name="Labutti K."/>
            <person name="Lipzen A."/>
            <person name="Barry K."/>
            <person name="Grigoriev I.V."/>
        </authorList>
    </citation>
    <scope>NUCLEOTIDE SEQUENCE [LARGE SCALE GENOMIC DNA]</scope>
    <source>
        <strain evidence="9">J235TASD1</strain>
    </source>
</reference>
<dbReference type="AlphaFoldDB" id="A0A136JEE5"/>
<dbReference type="GO" id="GO:0051123">
    <property type="term" value="P:RNA polymerase II preinitiation complex assembly"/>
    <property type="evidence" value="ECO:0007669"/>
    <property type="project" value="TreeGrafter"/>
</dbReference>
<dbReference type="EMBL" id="KQ964246">
    <property type="protein sequence ID" value="KXJ95514.1"/>
    <property type="molecule type" value="Genomic_DNA"/>
</dbReference>
<feature type="region of interest" description="Disordered" evidence="6">
    <location>
        <begin position="325"/>
        <end position="469"/>
    </location>
</feature>
<evidence type="ECO:0000259" key="7">
    <source>
        <dbReference type="SMART" id="SM01370"/>
    </source>
</evidence>
<dbReference type="CDD" id="cd08047">
    <property type="entry name" value="TAF7"/>
    <property type="match status" value="1"/>
</dbReference>
<dbReference type="PANTHER" id="PTHR12228">
    <property type="entry name" value="TRANSCRIPTION INITIATION FACTOR TFIID 55 KD SUBUNIT-RELATED"/>
    <property type="match status" value="1"/>
</dbReference>
<evidence type="ECO:0000256" key="1">
    <source>
        <dbReference type="ARBA" id="ARBA00004123"/>
    </source>
</evidence>
<name>A0A136JEE5_9PEZI</name>
<feature type="compositionally biased region" description="Acidic residues" evidence="6">
    <location>
        <begin position="361"/>
        <end position="383"/>
    </location>
</feature>
<feature type="compositionally biased region" description="Acidic residues" evidence="6">
    <location>
        <begin position="328"/>
        <end position="349"/>
    </location>
</feature>
<protein>
    <submittedName>
        <fullName evidence="8">TAFII55 protein conserved region-domain-containing protein</fullName>
    </submittedName>
</protein>
<evidence type="ECO:0000313" key="9">
    <source>
        <dbReference type="Proteomes" id="UP000070501"/>
    </source>
</evidence>